<evidence type="ECO:0000256" key="6">
    <source>
        <dbReference type="ARBA" id="ARBA00023136"/>
    </source>
</evidence>
<keyword evidence="5" id="KW-0732">Signal</keyword>
<feature type="domain" description="FAS1" evidence="9">
    <location>
        <begin position="68"/>
        <end position="199"/>
    </location>
</feature>
<dbReference type="InterPro" id="IPR033254">
    <property type="entry name" value="Plant_FLA"/>
</dbReference>
<evidence type="ECO:0000256" key="1">
    <source>
        <dbReference type="ARBA" id="ARBA00004609"/>
    </source>
</evidence>
<evidence type="ECO:0000256" key="2">
    <source>
        <dbReference type="ARBA" id="ARBA00007843"/>
    </source>
</evidence>
<organism evidence="10">
    <name type="scientific">Panicum hallii</name>
    <dbReference type="NCBI Taxonomy" id="206008"/>
    <lineage>
        <taxon>Eukaryota</taxon>
        <taxon>Viridiplantae</taxon>
        <taxon>Streptophyta</taxon>
        <taxon>Embryophyta</taxon>
        <taxon>Tracheophyta</taxon>
        <taxon>Spermatophyta</taxon>
        <taxon>Magnoliopsida</taxon>
        <taxon>Liliopsida</taxon>
        <taxon>Poales</taxon>
        <taxon>Poaceae</taxon>
        <taxon>PACMAD clade</taxon>
        <taxon>Panicoideae</taxon>
        <taxon>Panicodae</taxon>
        <taxon>Paniceae</taxon>
        <taxon>Panicinae</taxon>
        <taxon>Panicum</taxon>
        <taxon>Panicum sect. Panicum</taxon>
    </lineage>
</organism>
<reference evidence="10" key="1">
    <citation type="submission" date="2018-04" db="EMBL/GenBank/DDBJ databases">
        <title>WGS assembly of Panicum hallii.</title>
        <authorList>
            <person name="Lovell J."/>
            <person name="Jenkins J."/>
            <person name="Lowry D."/>
            <person name="Mamidi S."/>
            <person name="Sreedasyam A."/>
            <person name="Weng X."/>
            <person name="Barry K."/>
            <person name="Bonette J."/>
            <person name="Campitelli B."/>
            <person name="Daum C."/>
            <person name="Gordon S."/>
            <person name="Gould B."/>
            <person name="Lipzen A."/>
            <person name="Macqueen A."/>
            <person name="Palacio-Mejia J."/>
            <person name="Plott C."/>
            <person name="Shakirov E."/>
            <person name="Shu S."/>
            <person name="Yoshinaga Y."/>
            <person name="Zane M."/>
            <person name="Rokhsar D."/>
            <person name="Grimwood J."/>
            <person name="Schmutz J."/>
            <person name="Juenger T."/>
        </authorList>
    </citation>
    <scope>NUCLEOTIDE SEQUENCE [LARGE SCALE GENOMIC DNA]</scope>
    <source>
        <strain evidence="10">FIL2</strain>
    </source>
</reference>
<proteinExistence type="inferred from homology"/>
<evidence type="ECO:0000256" key="8">
    <source>
        <dbReference type="SAM" id="MobiDB-lite"/>
    </source>
</evidence>
<evidence type="ECO:0000256" key="5">
    <source>
        <dbReference type="ARBA" id="ARBA00022729"/>
    </source>
</evidence>
<feature type="domain" description="FAS1" evidence="9">
    <location>
        <begin position="227"/>
        <end position="369"/>
    </location>
</feature>
<feature type="region of interest" description="Disordered" evidence="8">
    <location>
        <begin position="1"/>
        <end position="22"/>
    </location>
</feature>
<dbReference type="FunFam" id="2.30.180.10:FF:000043">
    <property type="entry name" value="Fasciclin-like arabinogalactan protein 2"/>
    <property type="match status" value="1"/>
</dbReference>
<feature type="region of interest" description="Disordered" evidence="8">
    <location>
        <begin position="385"/>
        <end position="411"/>
    </location>
</feature>
<accession>A0A2S3GY92</accession>
<dbReference type="AlphaFoldDB" id="A0A2S3GY92"/>
<evidence type="ECO:0000256" key="4">
    <source>
        <dbReference type="ARBA" id="ARBA00022622"/>
    </source>
</evidence>
<sequence length="435" mass="46656">MHSSFTSRSLDPSSLSLDRSSPSISSLQHTRIGSWAIMARSRPAILLFLAVVALAAMALAPAPVAATKYNITKLLAPYKQYSRFNEMLSRTRLAHDINRRQTITVLAVDNAAMSALDHYSLQTIRHILSLHVLVDYYGDKKLKKLAHGTTASSSMYQATGAASGTSGYVNITRKDGKVSFTTDDGDDTAKPTRYVKSIKEYPYDIAVLEVSSIISSADAEAPVPPPAPVDLVELLSKKYCKSFASLLSANADVFRTFNDTKDNGLTLFCPVDSAVAAFAATYKNLTAKAKTAILLYHGVPDYFSLQLLKSNNGMVTTLATTSENKKDYSYDVQNKGETVTLQTRVVTTSITATVGDIEPLAVYAVNKFLKPKELFKVVEAPASAPEKSKAADGGDDDSSDDSGDETAGKGDAAPAMLARWVTAATTAVAAFALMC</sequence>
<dbReference type="Proteomes" id="UP000243499">
    <property type="component" value="Chromosome 2"/>
</dbReference>
<keyword evidence="6" id="KW-0472">Membrane</keyword>
<protein>
    <recommendedName>
        <fullName evidence="9">FAS1 domain-containing protein</fullName>
    </recommendedName>
</protein>
<evidence type="ECO:0000256" key="7">
    <source>
        <dbReference type="ARBA" id="ARBA00023288"/>
    </source>
</evidence>
<evidence type="ECO:0000259" key="9">
    <source>
        <dbReference type="PROSITE" id="PS50213"/>
    </source>
</evidence>
<name>A0A2S3GY92_9POAL</name>
<keyword evidence="4" id="KW-0336">GPI-anchor</keyword>
<keyword evidence="3" id="KW-1003">Cell membrane</keyword>
<comment type="similarity">
    <text evidence="2">Belongs to the fasciclin-like AGP family.</text>
</comment>
<dbReference type="InterPro" id="IPR000782">
    <property type="entry name" value="FAS1_domain"/>
</dbReference>
<dbReference type="InterPro" id="IPR036378">
    <property type="entry name" value="FAS1_dom_sf"/>
</dbReference>
<dbReference type="Pfam" id="PF02469">
    <property type="entry name" value="Fasciclin"/>
    <property type="match status" value="2"/>
</dbReference>
<evidence type="ECO:0000313" key="10">
    <source>
        <dbReference type="EMBL" id="PAN11321.1"/>
    </source>
</evidence>
<dbReference type="PANTHER" id="PTHR32382:SF4">
    <property type="entry name" value="FASCICLIN-LIKE ARABINOGALACTAN PROTEIN 1"/>
    <property type="match status" value="1"/>
</dbReference>
<keyword evidence="7" id="KW-0449">Lipoprotein</keyword>
<dbReference type="EMBL" id="CM008047">
    <property type="protein sequence ID" value="PAN11321.1"/>
    <property type="molecule type" value="Genomic_DNA"/>
</dbReference>
<keyword evidence="4" id="KW-0325">Glycoprotein</keyword>
<comment type="subcellular location">
    <subcellularLocation>
        <location evidence="1">Cell membrane</location>
        <topology evidence="1">Lipid-anchor</topology>
        <topology evidence="1">GPI-anchor</topology>
    </subcellularLocation>
</comment>
<dbReference type="SMART" id="SM00554">
    <property type="entry name" value="FAS1"/>
    <property type="match status" value="1"/>
</dbReference>
<feature type="compositionally biased region" description="Acidic residues" evidence="8">
    <location>
        <begin position="393"/>
        <end position="404"/>
    </location>
</feature>
<dbReference type="PROSITE" id="PS50213">
    <property type="entry name" value="FAS1"/>
    <property type="match status" value="2"/>
</dbReference>
<dbReference type="GO" id="GO:0098552">
    <property type="term" value="C:side of membrane"/>
    <property type="evidence" value="ECO:0007669"/>
    <property type="project" value="UniProtKB-KW"/>
</dbReference>
<dbReference type="GO" id="GO:0005886">
    <property type="term" value="C:plasma membrane"/>
    <property type="evidence" value="ECO:0007669"/>
    <property type="project" value="UniProtKB-SubCell"/>
</dbReference>
<dbReference type="Gene3D" id="2.30.180.10">
    <property type="entry name" value="FAS1 domain"/>
    <property type="match status" value="2"/>
</dbReference>
<dbReference type="PANTHER" id="PTHR32382">
    <property type="entry name" value="FASCICLIN-LIKE ARABINOGALACTAN PROTEIN"/>
    <property type="match status" value="1"/>
</dbReference>
<gene>
    <name evidence="10" type="ORF">PAHAL_2G169300</name>
</gene>
<dbReference type="SUPFAM" id="SSF82153">
    <property type="entry name" value="FAS1 domain"/>
    <property type="match status" value="2"/>
</dbReference>
<dbReference type="Gramene" id="PAN11321">
    <property type="protein sequence ID" value="PAN11321"/>
    <property type="gene ID" value="PAHAL_2G169300"/>
</dbReference>
<dbReference type="FunFam" id="2.30.180.10:FF:000010">
    <property type="entry name" value="Fasciclin-like arabinogalactan protein 2"/>
    <property type="match status" value="1"/>
</dbReference>
<evidence type="ECO:0000256" key="3">
    <source>
        <dbReference type="ARBA" id="ARBA00022475"/>
    </source>
</evidence>